<feature type="domain" description="EVE" evidence="1">
    <location>
        <begin position="2"/>
        <end position="91"/>
    </location>
</feature>
<dbReference type="Pfam" id="PF01878">
    <property type="entry name" value="EVE"/>
    <property type="match status" value="1"/>
</dbReference>
<organism evidence="2 3">
    <name type="scientific">Guopingia tenuis</name>
    <dbReference type="NCBI Taxonomy" id="2763656"/>
    <lineage>
        <taxon>Bacteria</taxon>
        <taxon>Bacillati</taxon>
        <taxon>Bacillota</taxon>
        <taxon>Clostridia</taxon>
        <taxon>Christensenellales</taxon>
        <taxon>Christensenellaceae</taxon>
        <taxon>Guopingia</taxon>
    </lineage>
</organism>
<comment type="caution">
    <text evidence="2">The sequence shown here is derived from an EMBL/GenBank/DDBJ whole genome shotgun (WGS) entry which is preliminary data.</text>
</comment>
<dbReference type="RefSeq" id="WP_178621607.1">
    <property type="nucleotide sequence ID" value="NZ_JACRSS010000003.1"/>
</dbReference>
<dbReference type="EMBL" id="JACRSS010000003">
    <property type="protein sequence ID" value="MBC8538788.1"/>
    <property type="molecule type" value="Genomic_DNA"/>
</dbReference>
<proteinExistence type="predicted"/>
<evidence type="ECO:0000313" key="3">
    <source>
        <dbReference type="Proteomes" id="UP000617951"/>
    </source>
</evidence>
<evidence type="ECO:0000313" key="2">
    <source>
        <dbReference type="EMBL" id="MBC8538788.1"/>
    </source>
</evidence>
<reference evidence="2" key="1">
    <citation type="submission" date="2020-08" db="EMBL/GenBank/DDBJ databases">
        <title>Genome public.</title>
        <authorList>
            <person name="Liu C."/>
            <person name="Sun Q."/>
        </authorList>
    </citation>
    <scope>NUCLEOTIDE SEQUENCE</scope>
    <source>
        <strain evidence="2">NSJ-63</strain>
    </source>
</reference>
<dbReference type="InterPro" id="IPR002740">
    <property type="entry name" value="EVE_domain"/>
</dbReference>
<gene>
    <name evidence="2" type="ORF">H8693_07550</name>
</gene>
<sequence>MAYYIGLFSPDTYDAFGKSARNISGFRNRQKGTAASVKIGDKLICYMTKLSRWVGILEVTSEFFVDNTPIFVPAKDPFEVRFQVKPLCWLEPENAIPIGESKIWEHLSFTKNLAPGSSGWTGMVRASLRELKDADGRYLEKVLMEQKEILKRYALTEQDEKKLRLSVVKTQDSQVAVTIPENESSVGTGRQQKAEQRESIRIQALLAMIGERMRFDIWLPKADRQRVLEIWKPAEQSLLEQLPMNYNEATLSTIENIDVLWIHRRSIKRAFEVEHTTSIYSGILRMADLMALQPDLNIKAHIVAPAERKAKVLMEISRPVFAFLENGPLAESCTYLSYDAVKELSEENRLQYMSDRVIEEYEEYAGEADI</sequence>
<dbReference type="InterPro" id="IPR015947">
    <property type="entry name" value="PUA-like_sf"/>
</dbReference>
<protein>
    <submittedName>
        <fullName evidence="2">EVE domain-containing protein</fullName>
    </submittedName>
</protein>
<dbReference type="SUPFAM" id="SSF88697">
    <property type="entry name" value="PUA domain-like"/>
    <property type="match status" value="1"/>
</dbReference>
<dbReference type="AlphaFoldDB" id="A0A926HWX0"/>
<dbReference type="Proteomes" id="UP000617951">
    <property type="component" value="Unassembled WGS sequence"/>
</dbReference>
<dbReference type="Gene3D" id="3.10.590.10">
    <property type="entry name" value="ph1033 like domains"/>
    <property type="match status" value="1"/>
</dbReference>
<keyword evidence="3" id="KW-1185">Reference proteome</keyword>
<evidence type="ECO:0000259" key="1">
    <source>
        <dbReference type="Pfam" id="PF01878"/>
    </source>
</evidence>
<accession>A0A926HWX0</accession>
<name>A0A926HWX0_9FIRM</name>